<evidence type="ECO:0000256" key="1">
    <source>
        <dbReference type="SAM" id="MobiDB-lite"/>
    </source>
</evidence>
<evidence type="ECO:0000313" key="3">
    <source>
        <dbReference type="Proteomes" id="UP000762676"/>
    </source>
</evidence>
<protein>
    <submittedName>
        <fullName evidence="2">Uncharacterized protein</fullName>
    </submittedName>
</protein>
<organism evidence="2 3">
    <name type="scientific">Elysia marginata</name>
    <dbReference type="NCBI Taxonomy" id="1093978"/>
    <lineage>
        <taxon>Eukaryota</taxon>
        <taxon>Metazoa</taxon>
        <taxon>Spiralia</taxon>
        <taxon>Lophotrochozoa</taxon>
        <taxon>Mollusca</taxon>
        <taxon>Gastropoda</taxon>
        <taxon>Heterobranchia</taxon>
        <taxon>Euthyneura</taxon>
        <taxon>Panpulmonata</taxon>
        <taxon>Sacoglossa</taxon>
        <taxon>Placobranchoidea</taxon>
        <taxon>Plakobranchidae</taxon>
        <taxon>Elysia</taxon>
    </lineage>
</organism>
<comment type="caution">
    <text evidence="2">The sequence shown here is derived from an EMBL/GenBank/DDBJ whole genome shotgun (WGS) entry which is preliminary data.</text>
</comment>
<feature type="region of interest" description="Disordered" evidence="1">
    <location>
        <begin position="86"/>
        <end position="105"/>
    </location>
</feature>
<name>A0AAV4EYK6_9GAST</name>
<reference evidence="2 3" key="1">
    <citation type="journal article" date="2021" name="Elife">
        <title>Chloroplast acquisition without the gene transfer in kleptoplastic sea slugs, Plakobranchus ocellatus.</title>
        <authorList>
            <person name="Maeda T."/>
            <person name="Takahashi S."/>
            <person name="Yoshida T."/>
            <person name="Shimamura S."/>
            <person name="Takaki Y."/>
            <person name="Nagai Y."/>
            <person name="Toyoda A."/>
            <person name="Suzuki Y."/>
            <person name="Arimoto A."/>
            <person name="Ishii H."/>
            <person name="Satoh N."/>
            <person name="Nishiyama T."/>
            <person name="Hasebe M."/>
            <person name="Maruyama T."/>
            <person name="Minagawa J."/>
            <person name="Obokata J."/>
            <person name="Shigenobu S."/>
        </authorList>
    </citation>
    <scope>NUCLEOTIDE SEQUENCE [LARGE SCALE GENOMIC DNA]</scope>
</reference>
<accession>A0AAV4EYK6</accession>
<proteinExistence type="predicted"/>
<dbReference type="EMBL" id="BMAT01003957">
    <property type="protein sequence ID" value="GFR65523.1"/>
    <property type="molecule type" value="Genomic_DNA"/>
</dbReference>
<dbReference type="Proteomes" id="UP000762676">
    <property type="component" value="Unassembled WGS sequence"/>
</dbReference>
<keyword evidence="3" id="KW-1185">Reference proteome</keyword>
<evidence type="ECO:0000313" key="2">
    <source>
        <dbReference type="EMBL" id="GFR65523.1"/>
    </source>
</evidence>
<sequence>MVGVNNDSNVCPKDISPFNIIQSEKLVEKAISVIAGFVNPFEVDGGLICLSSENNGWKLSERGRLEIKWCDGDIFPNEIVDILSKDDAVQDSDDDQDSVASHDID</sequence>
<gene>
    <name evidence="2" type="ORF">ElyMa_001949300</name>
</gene>
<dbReference type="AlphaFoldDB" id="A0AAV4EYK6"/>